<proteinExistence type="predicted"/>
<evidence type="ECO:0000313" key="2">
    <source>
        <dbReference type="Proteomes" id="UP001163321"/>
    </source>
</evidence>
<gene>
    <name evidence="1" type="ORF">PsorP6_015574</name>
</gene>
<protein>
    <submittedName>
        <fullName evidence="1">Uncharacterized protein</fullName>
    </submittedName>
</protein>
<comment type="caution">
    <text evidence="1">The sequence shown here is derived from an EMBL/GenBank/DDBJ whole genome shotgun (WGS) entry which is preliminary data.</text>
</comment>
<organism evidence="1 2">
    <name type="scientific">Peronosclerospora sorghi</name>
    <dbReference type="NCBI Taxonomy" id="230839"/>
    <lineage>
        <taxon>Eukaryota</taxon>
        <taxon>Sar</taxon>
        <taxon>Stramenopiles</taxon>
        <taxon>Oomycota</taxon>
        <taxon>Peronosporomycetes</taxon>
        <taxon>Peronosporales</taxon>
        <taxon>Peronosporaceae</taxon>
        <taxon>Peronosclerospora</taxon>
    </lineage>
</organism>
<accession>A0ACC0WNF0</accession>
<dbReference type="Proteomes" id="UP001163321">
    <property type="component" value="Chromosome 10"/>
</dbReference>
<evidence type="ECO:0000313" key="1">
    <source>
        <dbReference type="EMBL" id="KAI9920410.1"/>
    </source>
</evidence>
<keyword evidence="2" id="KW-1185">Reference proteome</keyword>
<reference evidence="1 2" key="1">
    <citation type="journal article" date="2022" name="bioRxiv">
        <title>The genome of the oomycete Peronosclerospora sorghi, a cosmopolitan pathogen of maize and sorghum, is inflated with dispersed pseudogenes.</title>
        <authorList>
            <person name="Fletcher K."/>
            <person name="Martin F."/>
            <person name="Isakeit T."/>
            <person name="Cavanaugh K."/>
            <person name="Magill C."/>
            <person name="Michelmore R."/>
        </authorList>
    </citation>
    <scope>NUCLEOTIDE SEQUENCE [LARGE SCALE GENOMIC DNA]</scope>
    <source>
        <strain evidence="1">P6</strain>
    </source>
</reference>
<dbReference type="EMBL" id="CM047589">
    <property type="protein sequence ID" value="KAI9920410.1"/>
    <property type="molecule type" value="Genomic_DNA"/>
</dbReference>
<sequence>MSGTRQFDVLHQHYHPDQGPSSHDLCQNGYLIRTTSPNDPKVASISSLATKPPTVFMIFCKTGTQRGYSCSDGRGTN</sequence>
<name>A0ACC0WNF0_9STRA</name>